<comment type="caution">
    <text evidence="6">The sequence shown here is derived from an EMBL/GenBank/DDBJ whole genome shotgun (WGS) entry which is preliminary data.</text>
</comment>
<reference evidence="6" key="1">
    <citation type="submission" date="2020-11" db="EMBL/GenBank/DDBJ databases">
        <authorList>
            <person name="Whiteford S."/>
        </authorList>
    </citation>
    <scope>NUCLEOTIDE SEQUENCE</scope>
</reference>
<keyword evidence="3" id="KW-0812">Transmembrane</keyword>
<keyword evidence="5" id="KW-0472">Membrane</keyword>
<evidence type="ECO:0000313" key="6">
    <source>
        <dbReference type="EMBL" id="CAG9136058.1"/>
    </source>
</evidence>
<evidence type="ECO:0000256" key="5">
    <source>
        <dbReference type="ARBA" id="ARBA00023136"/>
    </source>
</evidence>
<dbReference type="PANTHER" id="PTHR19432">
    <property type="entry name" value="SUGAR TRANSPORTER"/>
    <property type="match status" value="1"/>
</dbReference>
<dbReference type="AlphaFoldDB" id="A0A8S4GB91"/>
<dbReference type="GO" id="GO:0016020">
    <property type="term" value="C:membrane"/>
    <property type="evidence" value="ECO:0007669"/>
    <property type="project" value="UniProtKB-SubCell"/>
</dbReference>
<evidence type="ECO:0000313" key="7">
    <source>
        <dbReference type="Proteomes" id="UP000653454"/>
    </source>
</evidence>
<organism evidence="6 7">
    <name type="scientific">Plutella xylostella</name>
    <name type="common">Diamondback moth</name>
    <name type="synonym">Plutella maculipennis</name>
    <dbReference type="NCBI Taxonomy" id="51655"/>
    <lineage>
        <taxon>Eukaryota</taxon>
        <taxon>Metazoa</taxon>
        <taxon>Ecdysozoa</taxon>
        <taxon>Arthropoda</taxon>
        <taxon>Hexapoda</taxon>
        <taxon>Insecta</taxon>
        <taxon>Pterygota</taxon>
        <taxon>Neoptera</taxon>
        <taxon>Endopterygota</taxon>
        <taxon>Lepidoptera</taxon>
        <taxon>Glossata</taxon>
        <taxon>Ditrysia</taxon>
        <taxon>Yponomeutoidea</taxon>
        <taxon>Plutellidae</taxon>
        <taxon>Plutella</taxon>
    </lineage>
</organism>
<accession>A0A8S4GB91</accession>
<comment type="subcellular location">
    <subcellularLocation>
        <location evidence="1">Membrane</location>
        <topology evidence="1">Multi-pass membrane protein</topology>
    </subcellularLocation>
</comment>
<dbReference type="EMBL" id="CAJHNJ030000123">
    <property type="protein sequence ID" value="CAG9136058.1"/>
    <property type="molecule type" value="Genomic_DNA"/>
</dbReference>
<evidence type="ECO:0000256" key="4">
    <source>
        <dbReference type="ARBA" id="ARBA00022989"/>
    </source>
</evidence>
<keyword evidence="7" id="KW-1185">Reference proteome</keyword>
<proteinExistence type="predicted"/>
<dbReference type="Proteomes" id="UP000653454">
    <property type="component" value="Unassembled WGS sequence"/>
</dbReference>
<evidence type="ECO:0000256" key="3">
    <source>
        <dbReference type="ARBA" id="ARBA00022692"/>
    </source>
</evidence>
<name>A0A8S4GB91_PLUXY</name>
<dbReference type="PANTHER" id="PTHR19432:SF35">
    <property type="entry name" value="SOLUTE CARRIER FAMILY 45 MEMBER 3 ISOFORM X1"/>
    <property type="match status" value="1"/>
</dbReference>
<keyword evidence="4" id="KW-1133">Transmembrane helix</keyword>
<evidence type="ECO:0000256" key="1">
    <source>
        <dbReference type="ARBA" id="ARBA00004141"/>
    </source>
</evidence>
<protein>
    <submittedName>
        <fullName evidence="6">(diamondback moth) hypothetical protein</fullName>
    </submittedName>
</protein>
<evidence type="ECO:0000256" key="2">
    <source>
        <dbReference type="ARBA" id="ARBA00022448"/>
    </source>
</evidence>
<keyword evidence="2" id="KW-0813">Transport</keyword>
<gene>
    <name evidence="6" type="ORF">PLXY2_LOCUS14310</name>
</gene>
<sequence>MYPNVSVDKLAAPLAHSGEPLSLGHYLRSIVQMPASLRVLCLTNLFCWMAHVCYSLYFTDFVGEAVFGGDPAVTSILHSGEPLSLGHYLRSIVQMPASLRVLCLTNLFCWMAHVCYSLYFTDFVGEAVFGGDPAVAALLAAQPRRAALAGPYRLLWGRRSLEGIML</sequence>
<dbReference type="GO" id="GO:0008506">
    <property type="term" value="F:sucrose:proton symporter activity"/>
    <property type="evidence" value="ECO:0007669"/>
    <property type="project" value="TreeGrafter"/>
</dbReference>